<keyword evidence="2" id="KW-0547">Nucleotide-binding</keyword>
<feature type="transmembrane region" description="Helical" evidence="1">
    <location>
        <begin position="435"/>
        <end position="458"/>
    </location>
</feature>
<feature type="transmembrane region" description="Helical" evidence="1">
    <location>
        <begin position="26"/>
        <end position="48"/>
    </location>
</feature>
<feature type="transmembrane region" description="Helical" evidence="1">
    <location>
        <begin position="321"/>
        <end position="343"/>
    </location>
</feature>
<keyword evidence="3" id="KW-1185">Reference proteome</keyword>
<sequence length="545" mass="61804">MHYLKWYSKLQFVILKNRLWRDRSTIMRALSVMAAVIAAQIILTNILVRHVFVQVDHLEQLLAVSLFVVLIWLYLSTIAQSISSFIRLFYHAPDLNYLMALPIPINYLVIFKFFEHLITSTKSLLFLFFPLLTALGLTVNAPFIYYWAIIPLYVISVIIPCAVGILVAMIGLRFVSAKVFTSVTPLFIFCINVGFALLISRIQQLDPRYLLNVIEFFEKPLVTDIIPVTAATKLFYAFVTGEPTLSTFVALLFVSLIAIWTVFYSAKKLFFAGWVKHQHMDANPKKRQKRKERSGKANHHNEIIAWMKMEWLMALRNNEMFIGSAFMLFFYLFTLVIFIYSGLFSDTPILGVILLIMLAAIVNIIAVSVLFIPATITKDKSLWKSRYWLLKVLPIAGEKVFIIQSQMFFIPALIISIVGNVSYSIVTGLSLPFTLLFVFVLFFVLYGSSALYTAVELLSLVDFFNERTLLGNLTTIVLPVLYGVLSVGSVALYLAKDFVVEMPILAQLSTVLSLPIVIILSVATVLITCTISKLVFTWVWAKLAI</sequence>
<name>A0A1H8H3S8_9BACI</name>
<dbReference type="EMBL" id="FODJ01000001">
    <property type="protein sequence ID" value="SEN50138.1"/>
    <property type="molecule type" value="Genomic_DNA"/>
</dbReference>
<keyword evidence="1" id="KW-0812">Transmembrane</keyword>
<evidence type="ECO:0000313" key="3">
    <source>
        <dbReference type="Proteomes" id="UP000199300"/>
    </source>
</evidence>
<dbReference type="AlphaFoldDB" id="A0A1H8H3S8"/>
<dbReference type="STRING" id="872970.SAMN04488134_101232"/>
<feature type="transmembrane region" description="Helical" evidence="1">
    <location>
        <begin position="245"/>
        <end position="266"/>
    </location>
</feature>
<dbReference type="InterPro" id="IPR031599">
    <property type="entry name" value="ABC_tran_2"/>
</dbReference>
<dbReference type="Proteomes" id="UP000199300">
    <property type="component" value="Unassembled WGS sequence"/>
</dbReference>
<evidence type="ECO:0000313" key="2">
    <source>
        <dbReference type="EMBL" id="SEN50138.1"/>
    </source>
</evidence>
<keyword evidence="2" id="KW-0067">ATP-binding</keyword>
<keyword evidence="1" id="KW-1133">Transmembrane helix</keyword>
<feature type="transmembrane region" description="Helical" evidence="1">
    <location>
        <begin position="60"/>
        <end position="83"/>
    </location>
</feature>
<evidence type="ECO:0000256" key="1">
    <source>
        <dbReference type="SAM" id="Phobius"/>
    </source>
</evidence>
<dbReference type="OrthoDB" id="2078801at2"/>
<protein>
    <submittedName>
        <fullName evidence="2">Putative ATP-binding cassette</fullName>
    </submittedName>
</protein>
<feature type="transmembrane region" description="Helical" evidence="1">
    <location>
        <begin position="349"/>
        <end position="376"/>
    </location>
</feature>
<feature type="transmembrane region" description="Helical" evidence="1">
    <location>
        <begin position="152"/>
        <end position="174"/>
    </location>
</feature>
<gene>
    <name evidence="2" type="ORF">SAMN04488134_101232</name>
</gene>
<keyword evidence="1" id="KW-0472">Membrane</keyword>
<feature type="transmembrane region" description="Helical" evidence="1">
    <location>
        <begin position="514"/>
        <end position="541"/>
    </location>
</feature>
<feature type="transmembrane region" description="Helical" evidence="1">
    <location>
        <begin position="180"/>
        <end position="200"/>
    </location>
</feature>
<dbReference type="Pfam" id="PF16949">
    <property type="entry name" value="ABC_tran_2"/>
    <property type="match status" value="1"/>
</dbReference>
<dbReference type="RefSeq" id="WP_091493806.1">
    <property type="nucleotide sequence ID" value="NZ_FODJ01000001.1"/>
</dbReference>
<proteinExistence type="predicted"/>
<feature type="transmembrane region" description="Helical" evidence="1">
    <location>
        <begin position="470"/>
        <end position="494"/>
    </location>
</feature>
<organism evidence="2 3">
    <name type="scientific">Amphibacillus marinus</name>
    <dbReference type="NCBI Taxonomy" id="872970"/>
    <lineage>
        <taxon>Bacteria</taxon>
        <taxon>Bacillati</taxon>
        <taxon>Bacillota</taxon>
        <taxon>Bacilli</taxon>
        <taxon>Bacillales</taxon>
        <taxon>Bacillaceae</taxon>
        <taxon>Amphibacillus</taxon>
    </lineage>
</organism>
<accession>A0A1H8H3S8</accession>
<feature type="transmembrane region" description="Helical" evidence="1">
    <location>
        <begin position="126"/>
        <end position="145"/>
    </location>
</feature>
<feature type="transmembrane region" description="Helical" evidence="1">
    <location>
        <begin position="408"/>
        <end position="429"/>
    </location>
</feature>
<reference evidence="2 3" key="1">
    <citation type="submission" date="2016-10" db="EMBL/GenBank/DDBJ databases">
        <authorList>
            <person name="de Groot N.N."/>
        </authorList>
    </citation>
    <scope>NUCLEOTIDE SEQUENCE [LARGE SCALE GENOMIC DNA]</scope>
    <source>
        <strain evidence="2 3">CGMCC 1.10434</strain>
    </source>
</reference>
<feature type="transmembrane region" description="Helical" evidence="1">
    <location>
        <begin position="95"/>
        <end position="114"/>
    </location>
</feature>
<dbReference type="GO" id="GO:0005524">
    <property type="term" value="F:ATP binding"/>
    <property type="evidence" value="ECO:0007669"/>
    <property type="project" value="UniProtKB-KW"/>
</dbReference>